<dbReference type="Gene3D" id="3.30.420.270">
    <property type="match status" value="1"/>
</dbReference>
<evidence type="ECO:0000256" key="7">
    <source>
        <dbReference type="RuleBase" id="RU003879"/>
    </source>
</evidence>
<evidence type="ECO:0000256" key="1">
    <source>
        <dbReference type="ARBA" id="ARBA00004162"/>
    </source>
</evidence>
<comment type="similarity">
    <text evidence="2 7">Belongs to the ExbD/TolR family.</text>
</comment>
<dbReference type="Pfam" id="PF02472">
    <property type="entry name" value="ExbD"/>
    <property type="match status" value="1"/>
</dbReference>
<dbReference type="KEGG" id="sgbi:P3F81_02315"/>
<keyword evidence="3" id="KW-1003">Cell membrane</keyword>
<dbReference type="InterPro" id="IPR003400">
    <property type="entry name" value="ExbD"/>
</dbReference>
<keyword evidence="5 8" id="KW-1133">Transmembrane helix</keyword>
<dbReference type="GO" id="GO:0015031">
    <property type="term" value="P:protein transport"/>
    <property type="evidence" value="ECO:0007669"/>
    <property type="project" value="UniProtKB-KW"/>
</dbReference>
<dbReference type="EMBL" id="CP120678">
    <property type="protein sequence ID" value="WIW71186.1"/>
    <property type="molecule type" value="Genomic_DNA"/>
</dbReference>
<dbReference type="GO" id="GO:0005886">
    <property type="term" value="C:plasma membrane"/>
    <property type="evidence" value="ECO:0007669"/>
    <property type="project" value="UniProtKB-SubCell"/>
</dbReference>
<reference evidence="9" key="1">
    <citation type="submission" date="2023-03" db="EMBL/GenBank/DDBJ databases">
        <title>Selenobaculum gbiensis gen. nov. sp. nov., a new bacterium isolated from the gut microbiota of IBD patient.</title>
        <authorList>
            <person name="Yeo S."/>
            <person name="Park H."/>
            <person name="Huh C.S."/>
        </authorList>
    </citation>
    <scope>NUCLEOTIDE SEQUENCE</scope>
    <source>
        <strain evidence="9">ICN-92133</strain>
    </source>
</reference>
<evidence type="ECO:0000313" key="10">
    <source>
        <dbReference type="Proteomes" id="UP001243623"/>
    </source>
</evidence>
<organism evidence="9 10">
    <name type="scientific">Selenobaculum gibii</name>
    <dbReference type="NCBI Taxonomy" id="3054208"/>
    <lineage>
        <taxon>Bacteria</taxon>
        <taxon>Bacillati</taxon>
        <taxon>Bacillota</taxon>
        <taxon>Negativicutes</taxon>
        <taxon>Selenomonadales</taxon>
        <taxon>Selenomonadaceae</taxon>
        <taxon>Selenobaculum</taxon>
    </lineage>
</organism>
<gene>
    <name evidence="9" type="ORF">P3F81_02315</name>
</gene>
<comment type="subcellular location">
    <subcellularLocation>
        <location evidence="1">Cell membrane</location>
        <topology evidence="1">Single-pass membrane protein</topology>
    </subcellularLocation>
    <subcellularLocation>
        <location evidence="7">Cell membrane</location>
        <topology evidence="7">Single-pass type II membrane protein</topology>
    </subcellularLocation>
</comment>
<protein>
    <submittedName>
        <fullName evidence="9">Biopolymer transporter ExbD</fullName>
    </submittedName>
</protein>
<evidence type="ECO:0000256" key="6">
    <source>
        <dbReference type="ARBA" id="ARBA00023136"/>
    </source>
</evidence>
<dbReference type="RefSeq" id="WP_147666701.1">
    <property type="nucleotide sequence ID" value="NZ_CP120678.1"/>
</dbReference>
<name>A0A9Y2AJG5_9FIRM</name>
<dbReference type="GO" id="GO:0022857">
    <property type="term" value="F:transmembrane transporter activity"/>
    <property type="evidence" value="ECO:0007669"/>
    <property type="project" value="InterPro"/>
</dbReference>
<dbReference type="AlphaFoldDB" id="A0A9Y2AJG5"/>
<keyword evidence="4 7" id="KW-0812">Transmembrane</keyword>
<evidence type="ECO:0000256" key="5">
    <source>
        <dbReference type="ARBA" id="ARBA00022989"/>
    </source>
</evidence>
<proteinExistence type="inferred from homology"/>
<accession>A0A9Y2AJG5</accession>
<evidence type="ECO:0000256" key="3">
    <source>
        <dbReference type="ARBA" id="ARBA00022475"/>
    </source>
</evidence>
<evidence type="ECO:0000313" key="9">
    <source>
        <dbReference type="EMBL" id="WIW71186.1"/>
    </source>
</evidence>
<dbReference type="PANTHER" id="PTHR30558">
    <property type="entry name" value="EXBD MEMBRANE COMPONENT OF PMF-DRIVEN MACROMOLECULE IMPORT SYSTEM"/>
    <property type="match status" value="1"/>
</dbReference>
<evidence type="ECO:0000256" key="2">
    <source>
        <dbReference type="ARBA" id="ARBA00005811"/>
    </source>
</evidence>
<keyword evidence="10" id="KW-1185">Reference proteome</keyword>
<dbReference type="Proteomes" id="UP001243623">
    <property type="component" value="Chromosome"/>
</dbReference>
<evidence type="ECO:0000256" key="4">
    <source>
        <dbReference type="ARBA" id="ARBA00022692"/>
    </source>
</evidence>
<sequence length="136" mass="15293">MKVRSARIESSPKLMIIPMIDIIFFLLVFFMMSTLNMIHQKALPVDLPKAMTANQMERKTTSITLLADGMIQIDETIVSKAEMKNSVMQKLQENNEMAVVLRADKLTEHGKVIEVMDTLKEVGVKKLSIAAEKKGT</sequence>
<keyword evidence="7" id="KW-0813">Transport</keyword>
<feature type="transmembrane region" description="Helical" evidence="8">
    <location>
        <begin position="12"/>
        <end position="32"/>
    </location>
</feature>
<keyword evidence="6 8" id="KW-0472">Membrane</keyword>
<keyword evidence="7" id="KW-0653">Protein transport</keyword>
<evidence type="ECO:0000256" key="8">
    <source>
        <dbReference type="SAM" id="Phobius"/>
    </source>
</evidence>